<organism evidence="2 3">
    <name type="scientific">Microlunatus ginsengisoli</name>
    <dbReference type="NCBI Taxonomy" id="363863"/>
    <lineage>
        <taxon>Bacteria</taxon>
        <taxon>Bacillati</taxon>
        <taxon>Actinomycetota</taxon>
        <taxon>Actinomycetes</taxon>
        <taxon>Propionibacteriales</taxon>
        <taxon>Propionibacteriaceae</taxon>
        <taxon>Microlunatus</taxon>
    </lineage>
</organism>
<evidence type="ECO:0000313" key="2">
    <source>
        <dbReference type="EMBL" id="GAA3618113.1"/>
    </source>
</evidence>
<evidence type="ECO:0000313" key="3">
    <source>
        <dbReference type="Proteomes" id="UP001501490"/>
    </source>
</evidence>
<dbReference type="Proteomes" id="UP001501490">
    <property type="component" value="Unassembled WGS sequence"/>
</dbReference>
<dbReference type="RefSeq" id="WP_344804068.1">
    <property type="nucleotide sequence ID" value="NZ_BAABAB010000014.1"/>
</dbReference>
<keyword evidence="3" id="KW-1185">Reference proteome</keyword>
<dbReference type="PANTHER" id="PTHR37836:SF2">
    <property type="entry name" value="DUF4038 DOMAIN-CONTAINING PROTEIN"/>
    <property type="match status" value="1"/>
</dbReference>
<comment type="caution">
    <text evidence="2">The sequence shown here is derived from an EMBL/GenBank/DDBJ whole genome shotgun (WGS) entry which is preliminary data.</text>
</comment>
<dbReference type="InterPro" id="IPR025277">
    <property type="entry name" value="Apiosidase-like_cat_dom"/>
</dbReference>
<reference evidence="3" key="1">
    <citation type="journal article" date="2019" name="Int. J. Syst. Evol. Microbiol.">
        <title>The Global Catalogue of Microorganisms (GCM) 10K type strain sequencing project: providing services to taxonomists for standard genome sequencing and annotation.</title>
        <authorList>
            <consortium name="The Broad Institute Genomics Platform"/>
            <consortium name="The Broad Institute Genome Sequencing Center for Infectious Disease"/>
            <person name="Wu L."/>
            <person name="Ma J."/>
        </authorList>
    </citation>
    <scope>NUCLEOTIDE SEQUENCE [LARGE SCALE GENOMIC DNA]</scope>
    <source>
        <strain evidence="3">JCM 16929</strain>
    </source>
</reference>
<sequence length="523" mass="57456">MSLPRGVRELLLPELPPGAAVTLTDPGGVRPLLTFIGADGRTRVRVRTHRAGDYSVAVPDGSAIGWRVEQNEHPGGPLLRRSGRRLVDEEGIPFFWLADTWWFTLCDRVSTDELRELARLRVRQGFTVVQVVAGLLPEVDAFDELGDLGGRWPWTPEFGDIDPRWWDDAEQRLAIIVEEGLTPAVVGGWSYYLLDAGPERMRRHWREVLARWAAFPVVWCVAGEAGLPHYHQLDEPRLDDVVAGLSAGWREIAAEVRTLDGYRSVVTVHPCPAFAHFSSTDAIGSADDLDLIWLQTGHADRSSIDDSLIALDRELAAPHGLPVINSEVCYEGIAAGSSATLQRFLFFSHVLSGAAGHSYGAQGLWAFRRSEDPGPGIMWGDATWQEAAALPGSAQLGRCATFLRSFDWAALVPAPDALSVHASDRCRVLPYAARVGDALIAYVPAVSLLPADRGISRALRDLTFTGLRPGRWRVDYWNPRHEDAQRGFESDVGDDGRLPLHAATRQSAVPSMEDWVVVVSPIG</sequence>
<dbReference type="PANTHER" id="PTHR37836">
    <property type="entry name" value="LMO1036 PROTEIN"/>
    <property type="match status" value="1"/>
</dbReference>
<dbReference type="Pfam" id="PF13204">
    <property type="entry name" value="Apiosidase"/>
    <property type="match status" value="1"/>
</dbReference>
<feature type="domain" description="Apiosidase-like catalytic" evidence="1">
    <location>
        <begin position="82"/>
        <end position="409"/>
    </location>
</feature>
<evidence type="ECO:0000259" key="1">
    <source>
        <dbReference type="Pfam" id="PF13204"/>
    </source>
</evidence>
<dbReference type="InterPro" id="IPR017853">
    <property type="entry name" value="GH"/>
</dbReference>
<dbReference type="EMBL" id="BAABAB010000014">
    <property type="protein sequence ID" value="GAA3618113.1"/>
    <property type="molecule type" value="Genomic_DNA"/>
</dbReference>
<protein>
    <recommendedName>
        <fullName evidence="1">Apiosidase-like catalytic domain-containing protein</fullName>
    </recommendedName>
</protein>
<proteinExistence type="predicted"/>
<dbReference type="Gene3D" id="3.20.20.80">
    <property type="entry name" value="Glycosidases"/>
    <property type="match status" value="1"/>
</dbReference>
<dbReference type="SUPFAM" id="SSF51445">
    <property type="entry name" value="(Trans)glycosidases"/>
    <property type="match status" value="1"/>
</dbReference>
<accession>A0ABP6ZUL9</accession>
<gene>
    <name evidence="2" type="ORF">GCM10022236_20500</name>
</gene>
<name>A0ABP6ZUL9_9ACTN</name>